<dbReference type="GO" id="GO:0005829">
    <property type="term" value="C:cytosol"/>
    <property type="evidence" value="ECO:0007669"/>
    <property type="project" value="TreeGrafter"/>
</dbReference>
<dbReference type="PATRIC" id="fig|1003195.11.peg.4733"/>
<evidence type="ECO:0000256" key="1">
    <source>
        <dbReference type="ARBA" id="ARBA00023125"/>
    </source>
</evidence>
<accession>F8JUK0</accession>
<dbReference type="InterPro" id="IPR001387">
    <property type="entry name" value="Cro/C1-type_HTH"/>
</dbReference>
<keyword evidence="4" id="KW-1185">Reference proteome</keyword>
<dbReference type="RefSeq" id="WP_014143987.1">
    <property type="nucleotide sequence ID" value="NC_016111.1"/>
</dbReference>
<dbReference type="PANTHER" id="PTHR46797:SF1">
    <property type="entry name" value="METHYLPHOSPHONATE SYNTHASE"/>
    <property type="match status" value="1"/>
</dbReference>
<dbReference type="PROSITE" id="PS50943">
    <property type="entry name" value="HTH_CROC1"/>
    <property type="match status" value="1"/>
</dbReference>
<dbReference type="HOGENOM" id="CLU_033540_0_1_11"/>
<dbReference type="eggNOG" id="COG3655">
    <property type="taxonomic scope" value="Bacteria"/>
</dbReference>
<evidence type="ECO:0000259" key="2">
    <source>
        <dbReference type="PROSITE" id="PS50943"/>
    </source>
</evidence>
<feature type="domain" description="HTH cro/C1-type" evidence="2">
    <location>
        <begin position="13"/>
        <end position="68"/>
    </location>
</feature>
<evidence type="ECO:0000313" key="3">
    <source>
        <dbReference type="EMBL" id="AEW95624.1"/>
    </source>
</evidence>
<dbReference type="KEGG" id="scy:SCATT_32530"/>
<sequence length="395" mass="43573">MPDETHPHIGARMREVRKRRGLTQRGLAEASGVSLSLIRKLEQGERNDTRLETARQLAVALGVPTSRLVAAHPEQGADPATAERWESVRQALRSPEPTGPDEPPTVEGVRRAVDASVPLFASDRFAELAVILPGLLRDADVLAGISPEGRYVRGRLLHLTGWLLTQTRQFEDAATTLTRARDDAHDRLDAAAMVSTECWLLLRRGRIADARGLAIRWADEVEPRMSRATPEELVAWGWLLLRASAASIRDNRPDESENALRLATSAAVAIGRERTPGGDFLRTFGPVTVAFKRAETAMIADRPDNVLKLAAAVSPKGLRPSSNNLNRHRLDVANAHVRQRQYAEAVDVLNVIRGVAPQWLTHQRYARDIVERVITGRRTLTGPMRELADAVGLRV</sequence>
<dbReference type="GO" id="GO:0003700">
    <property type="term" value="F:DNA-binding transcription factor activity"/>
    <property type="evidence" value="ECO:0007669"/>
    <property type="project" value="TreeGrafter"/>
</dbReference>
<dbReference type="Pfam" id="PF01381">
    <property type="entry name" value="HTH_3"/>
    <property type="match status" value="1"/>
</dbReference>
<dbReference type="PANTHER" id="PTHR46797">
    <property type="entry name" value="HTH-TYPE TRANSCRIPTIONAL REGULATOR"/>
    <property type="match status" value="1"/>
</dbReference>
<keyword evidence="1 3" id="KW-0238">DNA-binding</keyword>
<dbReference type="OrthoDB" id="3210663at2"/>
<evidence type="ECO:0000313" key="4">
    <source>
        <dbReference type="Proteomes" id="UP000007842"/>
    </source>
</evidence>
<gene>
    <name evidence="3" type="ordered locus">SCATT_32530</name>
</gene>
<dbReference type="AlphaFoldDB" id="F8JUK0"/>
<dbReference type="CDD" id="cd00093">
    <property type="entry name" value="HTH_XRE"/>
    <property type="match status" value="1"/>
</dbReference>
<accession>G8X2N3</accession>
<proteinExistence type="predicted"/>
<dbReference type="SMART" id="SM00530">
    <property type="entry name" value="HTH_XRE"/>
    <property type="match status" value="1"/>
</dbReference>
<dbReference type="SUPFAM" id="SSF47413">
    <property type="entry name" value="lambda repressor-like DNA-binding domains"/>
    <property type="match status" value="1"/>
</dbReference>
<organism evidence="3 4">
    <name type="scientific">Streptantibioticus cattleyicolor (strain ATCC 35852 / DSM 46488 / JCM 4925 / NBRC 14057 / NRRL 8057)</name>
    <name type="common">Streptomyces cattleya</name>
    <dbReference type="NCBI Taxonomy" id="1003195"/>
    <lineage>
        <taxon>Bacteria</taxon>
        <taxon>Bacillati</taxon>
        <taxon>Actinomycetota</taxon>
        <taxon>Actinomycetes</taxon>
        <taxon>Kitasatosporales</taxon>
        <taxon>Streptomycetaceae</taxon>
        <taxon>Streptantibioticus</taxon>
    </lineage>
</organism>
<dbReference type="Gene3D" id="1.10.260.40">
    <property type="entry name" value="lambda repressor-like DNA-binding domains"/>
    <property type="match status" value="1"/>
</dbReference>
<dbReference type="STRING" id="1003195.SCATT_32530"/>
<dbReference type="GO" id="GO:0003677">
    <property type="term" value="F:DNA binding"/>
    <property type="evidence" value="ECO:0007669"/>
    <property type="project" value="UniProtKB-KW"/>
</dbReference>
<reference evidence="4" key="1">
    <citation type="submission" date="2011-12" db="EMBL/GenBank/DDBJ databases">
        <title>Complete genome sequence of Streptomyces cattleya strain DSM 46488.</title>
        <authorList>
            <person name="Ou H.-Y."/>
            <person name="Li P."/>
            <person name="Zhao C."/>
            <person name="O'Hagan D."/>
            <person name="Deng Z."/>
        </authorList>
    </citation>
    <scope>NUCLEOTIDE SEQUENCE [LARGE SCALE GENOMIC DNA]</scope>
    <source>
        <strain evidence="4">ATCC 35852 / DSM 46488 / JCM 4925 / NBRC 14057 / NRRL 8057</strain>
    </source>
</reference>
<name>F8JUK0_STREN</name>
<dbReference type="InterPro" id="IPR050807">
    <property type="entry name" value="TransReg_Diox_bact_type"/>
</dbReference>
<dbReference type="KEGG" id="sct:SCAT_3255"/>
<dbReference type="InterPro" id="IPR010982">
    <property type="entry name" value="Lambda_DNA-bd_dom_sf"/>
</dbReference>
<protein>
    <submittedName>
        <fullName evidence="3">Putative DNA-binding protein</fullName>
    </submittedName>
</protein>
<dbReference type="EMBL" id="CP003219">
    <property type="protein sequence ID" value="AEW95624.1"/>
    <property type="molecule type" value="Genomic_DNA"/>
</dbReference>
<dbReference type="Proteomes" id="UP000007842">
    <property type="component" value="Chromosome"/>
</dbReference>